<dbReference type="CDD" id="cd05236">
    <property type="entry name" value="FAR-N_SDR_e"/>
    <property type="match status" value="1"/>
</dbReference>
<comment type="function">
    <text evidence="11">Catalyzes the reduction of saturated and unsaturated C16 or C18 fatty acyl-CoA to fatty alcohols. It plays an essential role in the production of ether lipids/plasmalogens which synthesis requires fatty alcohols. In parallel, it is also required for wax monoesters production since fatty alcohols also constitute a substrate for their synthesis.</text>
</comment>
<dbReference type="CDD" id="cd09071">
    <property type="entry name" value="FAR_C"/>
    <property type="match status" value="1"/>
</dbReference>
<comment type="catalytic activity">
    <reaction evidence="18">
        <text>16-methylheptadecanoyl-CoA + 2 NADPH + 2 H(+) = 16-methylheptadecan-1-ol + 2 NADP(+) + CoA</text>
        <dbReference type="Rhea" id="RHEA:81763"/>
        <dbReference type="ChEBI" id="CHEBI:15378"/>
        <dbReference type="ChEBI" id="CHEBI:57287"/>
        <dbReference type="ChEBI" id="CHEBI:57783"/>
        <dbReference type="ChEBI" id="CHEBI:58349"/>
        <dbReference type="ChEBI" id="CHEBI:84911"/>
        <dbReference type="ChEBI" id="CHEBI:231998"/>
    </reaction>
    <physiologicalReaction direction="left-to-right" evidence="18">
        <dbReference type="Rhea" id="RHEA:81764"/>
    </physiologicalReaction>
</comment>
<evidence type="ECO:0000256" key="1">
    <source>
        <dbReference type="ARBA" id="ARBA00004549"/>
    </source>
</evidence>
<evidence type="ECO:0000256" key="15">
    <source>
        <dbReference type="ARBA" id="ARBA00048521"/>
    </source>
</evidence>
<evidence type="ECO:0000256" key="3">
    <source>
        <dbReference type="ARBA" id="ARBA00022516"/>
    </source>
</evidence>
<keyword evidence="9 20" id="KW-0472">Membrane</keyword>
<proteinExistence type="inferred from homology"/>
<evidence type="ECO:0000256" key="11">
    <source>
        <dbReference type="ARBA" id="ARBA00045581"/>
    </source>
</evidence>
<name>A0A3Q3GVW1_9LABR</name>
<evidence type="ECO:0000256" key="20">
    <source>
        <dbReference type="RuleBase" id="RU363097"/>
    </source>
</evidence>
<comment type="catalytic activity">
    <reaction evidence="16">
        <text>a long-chain fatty acyl-CoA + 2 NADPH + 2 H(+) = a long-chain primary fatty alcohol + 2 NADP(+) + CoA</text>
        <dbReference type="Rhea" id="RHEA:52716"/>
        <dbReference type="ChEBI" id="CHEBI:15378"/>
        <dbReference type="ChEBI" id="CHEBI:57287"/>
        <dbReference type="ChEBI" id="CHEBI:57783"/>
        <dbReference type="ChEBI" id="CHEBI:58349"/>
        <dbReference type="ChEBI" id="CHEBI:77396"/>
        <dbReference type="ChEBI" id="CHEBI:83139"/>
        <dbReference type="EC" id="1.2.1.84"/>
    </reaction>
    <physiologicalReaction direction="left-to-right" evidence="16">
        <dbReference type="Rhea" id="RHEA:52717"/>
    </physiologicalReaction>
</comment>
<evidence type="ECO:0000313" key="24">
    <source>
        <dbReference type="Proteomes" id="UP000261660"/>
    </source>
</evidence>
<evidence type="ECO:0000256" key="13">
    <source>
        <dbReference type="ARBA" id="ARBA00047934"/>
    </source>
</evidence>
<dbReference type="Pfam" id="PF07993">
    <property type="entry name" value="NAD_binding_4"/>
    <property type="match status" value="1"/>
</dbReference>
<dbReference type="PANTHER" id="PTHR11011:SF119">
    <property type="entry name" value="FATTY ACYL-COA REDUCTASE 1"/>
    <property type="match status" value="1"/>
</dbReference>
<comment type="subcellular location">
    <subcellularLocation>
        <location evidence="1">Peroxisome membrane</location>
        <topology evidence="1">Single-pass membrane protein</topology>
    </subcellularLocation>
</comment>
<evidence type="ECO:0000256" key="5">
    <source>
        <dbReference type="ARBA" id="ARBA00022857"/>
    </source>
</evidence>
<keyword evidence="5 20" id="KW-0521">NADP</keyword>
<dbReference type="EC" id="1.2.1.84" evidence="20"/>
<comment type="catalytic activity">
    <reaction evidence="12">
        <text>(9Z,12Z)-octadecadienoyl-CoA + 2 NADPH + 2 H(+) = (9Z,12Z)-octadecadien-1-ol + 2 NADP(+) + CoA</text>
        <dbReference type="Rhea" id="RHEA:36363"/>
        <dbReference type="ChEBI" id="CHEBI:15378"/>
        <dbReference type="ChEBI" id="CHEBI:57287"/>
        <dbReference type="ChEBI" id="CHEBI:57383"/>
        <dbReference type="ChEBI" id="CHEBI:57783"/>
        <dbReference type="ChEBI" id="CHEBI:58349"/>
        <dbReference type="ChEBI" id="CHEBI:73534"/>
    </reaction>
    <physiologicalReaction direction="left-to-right" evidence="12">
        <dbReference type="Rhea" id="RHEA:36364"/>
    </physiologicalReaction>
</comment>
<evidence type="ECO:0000256" key="16">
    <source>
        <dbReference type="ARBA" id="ARBA00049089"/>
    </source>
</evidence>
<feature type="transmembrane region" description="Helical" evidence="20">
    <location>
        <begin position="471"/>
        <end position="489"/>
    </location>
</feature>
<evidence type="ECO:0000256" key="9">
    <source>
        <dbReference type="ARBA" id="ARBA00023136"/>
    </source>
</evidence>
<dbReference type="InterPro" id="IPR026055">
    <property type="entry name" value="FAR"/>
</dbReference>
<dbReference type="GO" id="GO:0080019">
    <property type="term" value="F:alcohol-forming very long-chain fatty acyl-CoA reductase activity"/>
    <property type="evidence" value="ECO:0007669"/>
    <property type="project" value="InterPro"/>
</dbReference>
<comment type="catalytic activity">
    <reaction evidence="19">
        <text>eicosanoyl-CoA + 2 NADPH + 2 H(+) = eicosan-1-ol + 2 NADP(+) + CoA</text>
        <dbReference type="Rhea" id="RHEA:81727"/>
        <dbReference type="ChEBI" id="CHEBI:15378"/>
        <dbReference type="ChEBI" id="CHEBI:57287"/>
        <dbReference type="ChEBI" id="CHEBI:57380"/>
        <dbReference type="ChEBI" id="CHEBI:57783"/>
        <dbReference type="ChEBI" id="CHEBI:58349"/>
        <dbReference type="ChEBI" id="CHEBI:75627"/>
    </reaction>
    <physiologicalReaction direction="left-to-right" evidence="19">
        <dbReference type="Rhea" id="RHEA:81728"/>
    </physiologicalReaction>
</comment>
<dbReference type="GO" id="GO:0005778">
    <property type="term" value="C:peroxisomal membrane"/>
    <property type="evidence" value="ECO:0007669"/>
    <property type="project" value="UniProtKB-SubCell"/>
</dbReference>
<dbReference type="RefSeq" id="XP_065812604.1">
    <property type="nucleotide sequence ID" value="XM_065956532.1"/>
</dbReference>
<dbReference type="CTD" id="84188"/>
<keyword evidence="7 20" id="KW-0560">Oxidoreductase</keyword>
<evidence type="ECO:0000256" key="2">
    <source>
        <dbReference type="ARBA" id="ARBA00005928"/>
    </source>
</evidence>
<dbReference type="AlphaFoldDB" id="A0A3Q3GVW1"/>
<feature type="transmembrane region" description="Helical" evidence="20">
    <location>
        <begin position="495"/>
        <end position="512"/>
    </location>
</feature>
<evidence type="ECO:0000256" key="7">
    <source>
        <dbReference type="ARBA" id="ARBA00023002"/>
    </source>
</evidence>
<keyword evidence="10" id="KW-0576">Peroxisome</keyword>
<dbReference type="Pfam" id="PF03015">
    <property type="entry name" value="Sterile"/>
    <property type="match status" value="1"/>
</dbReference>
<evidence type="ECO:0000259" key="22">
    <source>
        <dbReference type="Pfam" id="PF07993"/>
    </source>
</evidence>
<protein>
    <recommendedName>
        <fullName evidence="20">Fatty acyl-CoA reductase</fullName>
        <ecNumber evidence="20">1.2.1.84</ecNumber>
    </recommendedName>
</protein>
<evidence type="ECO:0000256" key="4">
    <source>
        <dbReference type="ARBA" id="ARBA00022692"/>
    </source>
</evidence>
<dbReference type="InParanoid" id="A0A3Q3GVW1"/>
<dbReference type="GO" id="GO:0008610">
    <property type="term" value="P:lipid biosynthetic process"/>
    <property type="evidence" value="ECO:0007669"/>
    <property type="project" value="UniProtKB-ARBA"/>
</dbReference>
<dbReference type="Proteomes" id="UP000261660">
    <property type="component" value="Unplaced"/>
</dbReference>
<dbReference type="SUPFAM" id="SSF51735">
    <property type="entry name" value="NAD(P)-binding Rossmann-fold domains"/>
    <property type="match status" value="1"/>
</dbReference>
<comment type="function">
    <text evidence="20">Catalyzes the reduction of fatty acyl-CoA to fatty alcohols.</text>
</comment>
<sequence>MVTIPEYYAGKNVLITGATGFMGKVLLEKLLRSCPGVKSVYVMVRSKAGQSPQTRITEMINCKLFEKVQEEQPDFAEKIIAVSSDLVLPELDLSKDDQSILAEKIHVVFHCAATIRFNEALKDAMQLNVLATQKMLALAHRMKHLEVFLHVSTAYANCNRELIEEVVYPPAVDYRKLIDSLDWMDDELVSALTPKLLGERPNTYTYTKALAEYMVQQEAGDLNVAIIRPSIVGASWKEPFPGWIDNFNGPSGIFIAAGKGILRTMRASNDAVADLVPVDVVINATVAAAWYSGSQTHSRPRNLLVYNCTTGGINPFHWGEVENCINMTFKTNPLEQAFRRPNVNLRSNPFTNQYWTTVSHTLPALLYDAYLRLSGHKPWMMKTITRLHKAMMVLEYFTSHSWVWNNDNLSMLMAQLSLEDKKVFNFDVRQLHWAEYMENYCMGTKKYVLNEELSGLPAARKHLNKLRNIRYTFNTVLVVLIWRVFIARSQMARNIWYFVVSLCFKFLSYFRASSTMR</sequence>
<evidence type="ECO:0000256" key="8">
    <source>
        <dbReference type="ARBA" id="ARBA00023098"/>
    </source>
</evidence>
<feature type="domain" description="Thioester reductase (TE)" evidence="22">
    <location>
        <begin position="15"/>
        <end position="285"/>
    </location>
</feature>
<keyword evidence="24" id="KW-1185">Reference proteome</keyword>
<keyword evidence="3 20" id="KW-0444">Lipid biosynthesis</keyword>
<dbReference type="PANTHER" id="PTHR11011">
    <property type="entry name" value="MALE STERILITY PROTEIN 2-RELATED"/>
    <property type="match status" value="1"/>
</dbReference>
<keyword evidence="6 20" id="KW-1133">Transmembrane helix</keyword>
<comment type="similarity">
    <text evidence="2 20">Belongs to the fatty acyl-CoA reductase family.</text>
</comment>
<reference evidence="23" key="2">
    <citation type="submission" date="2025-09" db="UniProtKB">
        <authorList>
            <consortium name="Ensembl"/>
        </authorList>
    </citation>
    <scope>IDENTIFICATION</scope>
</reference>
<dbReference type="GO" id="GO:0035336">
    <property type="term" value="P:long-chain fatty-acyl-CoA metabolic process"/>
    <property type="evidence" value="ECO:0007669"/>
    <property type="project" value="TreeGrafter"/>
</dbReference>
<dbReference type="Ensembl" id="ENSLBET00000040182.1">
    <property type="protein sequence ID" value="ENSLBEP00000038587.1"/>
    <property type="gene ID" value="ENSLBEG00000028770.1"/>
</dbReference>
<evidence type="ECO:0000256" key="14">
    <source>
        <dbReference type="ARBA" id="ARBA00047991"/>
    </source>
</evidence>
<comment type="catalytic activity">
    <reaction evidence="15">
        <text>hexadecanoyl-CoA + 2 NADPH + 2 H(+) = hexadecan-1-ol + 2 NADP(+) + CoA</text>
        <dbReference type="Rhea" id="RHEA:36315"/>
        <dbReference type="ChEBI" id="CHEBI:15378"/>
        <dbReference type="ChEBI" id="CHEBI:16125"/>
        <dbReference type="ChEBI" id="CHEBI:57287"/>
        <dbReference type="ChEBI" id="CHEBI:57379"/>
        <dbReference type="ChEBI" id="CHEBI:57783"/>
        <dbReference type="ChEBI" id="CHEBI:58349"/>
        <dbReference type="EC" id="1.2.1.84"/>
    </reaction>
    <physiologicalReaction direction="left-to-right" evidence="15">
        <dbReference type="Rhea" id="RHEA:36316"/>
    </physiologicalReaction>
</comment>
<evidence type="ECO:0000256" key="17">
    <source>
        <dbReference type="ARBA" id="ARBA00049865"/>
    </source>
</evidence>
<evidence type="ECO:0000259" key="21">
    <source>
        <dbReference type="Pfam" id="PF03015"/>
    </source>
</evidence>
<evidence type="ECO:0000256" key="12">
    <source>
        <dbReference type="ARBA" id="ARBA00047362"/>
    </source>
</evidence>
<comment type="catalytic activity">
    <reaction evidence="14">
        <text>octadecanoyl-CoA + 2 NADPH + 2 H(+) = octadecan-1-ol + 2 NADP(+) + CoA</text>
        <dbReference type="Rhea" id="RHEA:36319"/>
        <dbReference type="ChEBI" id="CHEBI:15378"/>
        <dbReference type="ChEBI" id="CHEBI:32154"/>
        <dbReference type="ChEBI" id="CHEBI:57287"/>
        <dbReference type="ChEBI" id="CHEBI:57394"/>
        <dbReference type="ChEBI" id="CHEBI:57783"/>
        <dbReference type="ChEBI" id="CHEBI:58349"/>
        <dbReference type="EC" id="1.2.1.84"/>
    </reaction>
    <physiologicalReaction direction="left-to-right" evidence="14">
        <dbReference type="Rhea" id="RHEA:36320"/>
    </physiologicalReaction>
</comment>
<dbReference type="STRING" id="56723.ENSLBEP00000038587"/>
<evidence type="ECO:0000313" key="23">
    <source>
        <dbReference type="Ensembl" id="ENSLBEP00000038587.1"/>
    </source>
</evidence>
<dbReference type="GeneID" id="109992761"/>
<evidence type="ECO:0000256" key="19">
    <source>
        <dbReference type="ARBA" id="ARBA00049930"/>
    </source>
</evidence>
<evidence type="ECO:0000256" key="6">
    <source>
        <dbReference type="ARBA" id="ARBA00022989"/>
    </source>
</evidence>
<comment type="catalytic activity">
    <reaction evidence="17">
        <text>18-methylnonadecanoyl-CoA + 2 NADPH + 2 H(+) = 18-methylnonadecan-1-ol + 2 NADP(+) + CoA</text>
        <dbReference type="Rhea" id="RHEA:81767"/>
        <dbReference type="ChEBI" id="CHEBI:15378"/>
        <dbReference type="ChEBI" id="CHEBI:57287"/>
        <dbReference type="ChEBI" id="CHEBI:57783"/>
        <dbReference type="ChEBI" id="CHEBI:58349"/>
        <dbReference type="ChEBI" id="CHEBI:84914"/>
        <dbReference type="ChEBI" id="CHEBI:231999"/>
    </reaction>
    <physiologicalReaction direction="left-to-right" evidence="17">
        <dbReference type="Rhea" id="RHEA:81768"/>
    </physiologicalReaction>
</comment>
<organism evidence="23 24">
    <name type="scientific">Labrus bergylta</name>
    <name type="common">ballan wrasse</name>
    <dbReference type="NCBI Taxonomy" id="56723"/>
    <lineage>
        <taxon>Eukaryota</taxon>
        <taxon>Metazoa</taxon>
        <taxon>Chordata</taxon>
        <taxon>Craniata</taxon>
        <taxon>Vertebrata</taxon>
        <taxon>Euteleostomi</taxon>
        <taxon>Actinopterygii</taxon>
        <taxon>Neopterygii</taxon>
        <taxon>Teleostei</taxon>
        <taxon>Neoteleostei</taxon>
        <taxon>Acanthomorphata</taxon>
        <taxon>Eupercaria</taxon>
        <taxon>Labriformes</taxon>
        <taxon>Labridae</taxon>
        <taxon>Labrus</taxon>
    </lineage>
</organism>
<dbReference type="FunFam" id="3.40.50.720:FF:000123">
    <property type="entry name" value="Fatty acyl-CoA reductase"/>
    <property type="match status" value="1"/>
</dbReference>
<dbReference type="GO" id="GO:0102965">
    <property type="term" value="F:alcohol-forming long-chain fatty acyl-CoA reductase activity"/>
    <property type="evidence" value="ECO:0007669"/>
    <property type="project" value="UniProtKB-EC"/>
</dbReference>
<dbReference type="InterPro" id="IPR033640">
    <property type="entry name" value="FAR_C"/>
</dbReference>
<dbReference type="GeneTree" id="ENSGT00390000006367"/>
<dbReference type="Gene3D" id="3.40.50.720">
    <property type="entry name" value="NAD(P)-binding Rossmann-like Domain"/>
    <property type="match status" value="1"/>
</dbReference>
<dbReference type="InterPro" id="IPR036291">
    <property type="entry name" value="NAD(P)-bd_dom_sf"/>
</dbReference>
<dbReference type="InterPro" id="IPR013120">
    <property type="entry name" value="FAR_NAD-bd"/>
</dbReference>
<evidence type="ECO:0000256" key="10">
    <source>
        <dbReference type="ARBA" id="ARBA00023140"/>
    </source>
</evidence>
<keyword evidence="8 20" id="KW-0443">Lipid metabolism</keyword>
<keyword evidence="4 20" id="KW-0812">Transmembrane</keyword>
<reference evidence="23" key="1">
    <citation type="submission" date="2025-08" db="UniProtKB">
        <authorList>
            <consortium name="Ensembl"/>
        </authorList>
    </citation>
    <scope>IDENTIFICATION</scope>
</reference>
<feature type="domain" description="Fatty acyl-CoA reductase C-terminal" evidence="21">
    <location>
        <begin position="360"/>
        <end position="451"/>
    </location>
</feature>
<comment type="catalytic activity">
    <reaction evidence="13">
        <text>(9Z)-octadecenoyl-CoA + 2 NADPH + 2 H(+) = (9Z)-octadecen-1-ol + 2 NADP(+) + CoA</text>
        <dbReference type="Rhea" id="RHEA:36323"/>
        <dbReference type="ChEBI" id="CHEBI:15378"/>
        <dbReference type="ChEBI" id="CHEBI:57287"/>
        <dbReference type="ChEBI" id="CHEBI:57387"/>
        <dbReference type="ChEBI" id="CHEBI:57783"/>
        <dbReference type="ChEBI" id="CHEBI:58349"/>
        <dbReference type="ChEBI" id="CHEBI:73504"/>
    </reaction>
    <physiologicalReaction direction="left-to-right" evidence="13">
        <dbReference type="Rhea" id="RHEA:36324"/>
    </physiologicalReaction>
</comment>
<evidence type="ECO:0000256" key="18">
    <source>
        <dbReference type="ARBA" id="ARBA00049928"/>
    </source>
</evidence>
<accession>A0A3Q3GVW1</accession>